<organism evidence="3 4">
    <name type="scientific">Sphingomonas glaciei</name>
    <dbReference type="NCBI Taxonomy" id="2938948"/>
    <lineage>
        <taxon>Bacteria</taxon>
        <taxon>Pseudomonadati</taxon>
        <taxon>Pseudomonadota</taxon>
        <taxon>Alphaproteobacteria</taxon>
        <taxon>Sphingomonadales</taxon>
        <taxon>Sphingomonadaceae</taxon>
        <taxon>Sphingomonas</taxon>
    </lineage>
</organism>
<name>A0ABY5MTS1_9SPHN</name>
<protein>
    <submittedName>
        <fullName evidence="3">Virulence-associated E family protein</fullName>
    </submittedName>
</protein>
<keyword evidence="4" id="KW-1185">Reference proteome</keyword>
<reference evidence="3 4" key="1">
    <citation type="submission" date="2022-05" db="EMBL/GenBank/DDBJ databases">
        <title>S8-45 Sphingomonas ultraviolaceadurans.</title>
        <authorList>
            <person name="Liu Y."/>
        </authorList>
    </citation>
    <scope>NUCLEOTIDE SEQUENCE [LARGE SCALE GENOMIC DNA]</scope>
    <source>
        <strain evidence="3 4">S8-45</strain>
    </source>
</reference>
<accession>A0ABY5MTS1</accession>
<evidence type="ECO:0000256" key="1">
    <source>
        <dbReference type="SAM" id="MobiDB-lite"/>
    </source>
</evidence>
<feature type="region of interest" description="Disordered" evidence="1">
    <location>
        <begin position="1"/>
        <end position="36"/>
    </location>
</feature>
<dbReference type="PANTHER" id="PTHR34985">
    <property type="entry name" value="SLR0554 PROTEIN"/>
    <property type="match status" value="1"/>
</dbReference>
<feature type="domain" description="Virulence-associated protein E-like" evidence="2">
    <location>
        <begin position="122"/>
        <end position="339"/>
    </location>
</feature>
<dbReference type="Proteomes" id="UP000831921">
    <property type="component" value="Chromosome"/>
</dbReference>
<dbReference type="Pfam" id="PF05272">
    <property type="entry name" value="VapE-like_dom"/>
    <property type="match status" value="1"/>
</dbReference>
<evidence type="ECO:0000313" key="4">
    <source>
        <dbReference type="Proteomes" id="UP000831921"/>
    </source>
</evidence>
<gene>
    <name evidence="3" type="ORF">M1K48_11665</name>
</gene>
<dbReference type="RefSeq" id="WP_249503369.1">
    <property type="nucleotide sequence ID" value="NZ_CP097253.1"/>
</dbReference>
<dbReference type="EMBL" id="CP097253">
    <property type="protein sequence ID" value="UUR07583.1"/>
    <property type="molecule type" value="Genomic_DNA"/>
</dbReference>
<dbReference type="PANTHER" id="PTHR34985:SF1">
    <property type="entry name" value="SLR0554 PROTEIN"/>
    <property type="match status" value="1"/>
</dbReference>
<proteinExistence type="predicted"/>
<dbReference type="InterPro" id="IPR007936">
    <property type="entry name" value="VapE-like_dom"/>
</dbReference>
<evidence type="ECO:0000313" key="3">
    <source>
        <dbReference type="EMBL" id="UUR07583.1"/>
    </source>
</evidence>
<evidence type="ECO:0000259" key="2">
    <source>
        <dbReference type="Pfam" id="PF05272"/>
    </source>
</evidence>
<sequence length="433" mass="49114">MHNNDGIENGPVNAAGPQPLDWDTFPHPPARSERTPGTIENMRHILAGYSVEVCYDVIGKKLRITCPLWADKKLCNEDQTAMAYIVSLAALNRFPRELVETYVSTIADEQAYNPVKDWILSQPWDGVDRLPDICRTMKTAEAFPNELKILLLWKWLLSAVAAALLERGFRTRGVLVLQGAQGIGKTNWTSRLVPPQLQPSFIKIDHQLDPTNKDSILSATAHWICEIGELEGSLRKEIARLKGMITRSADKVRKPYAKIETDMPRRTVFVATVNDSKFLIDDTGNSRWWTIPLVGIDFEHDIDMQQLFAQLAVQLEEGVEWWLTAEEEAQLEDHNRSHRSISMVEDLVLDALELDRVGDEDLPLATPRELLITLGIAQPTNPQCKECAGVLRNYVGESKRIQGRDKWRLPLTHARAQDFKDSRPSRYDSSKFD</sequence>